<dbReference type="AlphaFoldDB" id="F4S3V6"/>
<sequence length="222" mass="25298">MTQTYTRRALFKAVLNGCPTFLGRVDANIREEVIQDLTETPKTKWSKETSLQRDTYEIWLNYLNFELDQRYGQFYDYHFISNCSPTLPTVVETTTLLKICGKNYTSNQRVKGKGNSAIEYCIQGQRRFGYIKYAFRSKVVPTVFLAVDQFTQLNASDSARDCFVSHPRLQAARVYSKIERTVVVDVHDLMGHIIVLPYLPGHLGIAEETLGIVGLRNILASG</sequence>
<proteinExistence type="predicted"/>
<dbReference type="EMBL" id="GL883145">
    <property type="protein sequence ID" value="EGG00675.1"/>
    <property type="molecule type" value="Genomic_DNA"/>
</dbReference>
<evidence type="ECO:0000313" key="2">
    <source>
        <dbReference type="Proteomes" id="UP000001072"/>
    </source>
</evidence>
<dbReference type="GeneID" id="18930862"/>
<gene>
    <name evidence="1" type="ORF">MELLADRAFT_67632</name>
</gene>
<dbReference type="KEGG" id="mlr:MELLADRAFT_67632"/>
<dbReference type="RefSeq" id="XP_007416129.1">
    <property type="nucleotide sequence ID" value="XM_007416067.1"/>
</dbReference>
<dbReference type="InParanoid" id="F4S3V6"/>
<accession>F4S3V6</accession>
<dbReference type="VEuPathDB" id="FungiDB:MELLADRAFT_67632"/>
<dbReference type="HOGENOM" id="CLU_1245639_0_0_1"/>
<protein>
    <submittedName>
        <fullName evidence="1">Uncharacterized protein</fullName>
    </submittedName>
</protein>
<dbReference type="Proteomes" id="UP000001072">
    <property type="component" value="Unassembled WGS sequence"/>
</dbReference>
<reference evidence="2" key="1">
    <citation type="journal article" date="2011" name="Proc. Natl. Acad. Sci. U.S.A.">
        <title>Obligate biotrophy features unraveled by the genomic analysis of rust fungi.</title>
        <authorList>
            <person name="Duplessis S."/>
            <person name="Cuomo C.A."/>
            <person name="Lin Y.-C."/>
            <person name="Aerts A."/>
            <person name="Tisserant E."/>
            <person name="Veneault-Fourrey C."/>
            <person name="Joly D.L."/>
            <person name="Hacquard S."/>
            <person name="Amselem J."/>
            <person name="Cantarel B.L."/>
            <person name="Chiu R."/>
            <person name="Coutinho P.M."/>
            <person name="Feau N."/>
            <person name="Field M."/>
            <person name="Frey P."/>
            <person name="Gelhaye E."/>
            <person name="Goldberg J."/>
            <person name="Grabherr M.G."/>
            <person name="Kodira C.D."/>
            <person name="Kohler A."/>
            <person name="Kuees U."/>
            <person name="Lindquist E.A."/>
            <person name="Lucas S.M."/>
            <person name="Mago R."/>
            <person name="Mauceli E."/>
            <person name="Morin E."/>
            <person name="Murat C."/>
            <person name="Pangilinan J.L."/>
            <person name="Park R."/>
            <person name="Pearson M."/>
            <person name="Quesneville H."/>
            <person name="Rouhier N."/>
            <person name="Sakthikumar S."/>
            <person name="Salamov A.A."/>
            <person name="Schmutz J."/>
            <person name="Selles B."/>
            <person name="Shapiro H."/>
            <person name="Tanguay P."/>
            <person name="Tuskan G.A."/>
            <person name="Henrissat B."/>
            <person name="Van de Peer Y."/>
            <person name="Rouze P."/>
            <person name="Ellis J.G."/>
            <person name="Dodds P.N."/>
            <person name="Schein J.E."/>
            <person name="Zhong S."/>
            <person name="Hamelin R.C."/>
            <person name="Grigoriev I.V."/>
            <person name="Szabo L.J."/>
            <person name="Martin F."/>
        </authorList>
    </citation>
    <scope>NUCLEOTIDE SEQUENCE [LARGE SCALE GENOMIC DNA]</scope>
    <source>
        <strain evidence="2">98AG31 / pathotype 3-4-7</strain>
    </source>
</reference>
<evidence type="ECO:0000313" key="1">
    <source>
        <dbReference type="EMBL" id="EGG00675.1"/>
    </source>
</evidence>
<name>F4S3V6_MELLP</name>
<keyword evidence="2" id="KW-1185">Reference proteome</keyword>
<organism evidence="2">
    <name type="scientific">Melampsora larici-populina (strain 98AG31 / pathotype 3-4-7)</name>
    <name type="common">Poplar leaf rust fungus</name>
    <dbReference type="NCBI Taxonomy" id="747676"/>
    <lineage>
        <taxon>Eukaryota</taxon>
        <taxon>Fungi</taxon>
        <taxon>Dikarya</taxon>
        <taxon>Basidiomycota</taxon>
        <taxon>Pucciniomycotina</taxon>
        <taxon>Pucciniomycetes</taxon>
        <taxon>Pucciniales</taxon>
        <taxon>Melampsoraceae</taxon>
        <taxon>Melampsora</taxon>
    </lineage>
</organism>